<protein>
    <submittedName>
        <fullName evidence="1">Uncharacterized protein</fullName>
    </submittedName>
</protein>
<sequence length="166" mass="17690">MLLIIGTPPGALTTSILPLPVRSCFFNLSAPAHRSGAYESPFLPRKPEPPNQDTTQAQTELCGIDFDKTLVKLNELSSTLLHNSSTLTSMKEAVAGGLIRRHPAERSAKAYIFCGTAVSLCSSATPRSDERHLRSASSPSSLIAATKLPRSGGANKMKFSAHILTS</sequence>
<comment type="caution">
    <text evidence="1">The sequence shown here is derived from an EMBL/GenBank/DDBJ whole genome shotgun (WGS) entry which is preliminary data.</text>
</comment>
<dbReference type="Proteomes" id="UP000823674">
    <property type="component" value="Chromosome A09"/>
</dbReference>
<dbReference type="EMBL" id="JADBGQ010000008">
    <property type="protein sequence ID" value="KAG5385580.1"/>
    <property type="molecule type" value="Genomic_DNA"/>
</dbReference>
<name>A0ABQ7LHX1_BRACM</name>
<reference evidence="1 2" key="1">
    <citation type="submission" date="2021-03" db="EMBL/GenBank/DDBJ databases">
        <authorList>
            <person name="King G.J."/>
            <person name="Bancroft I."/>
            <person name="Baten A."/>
            <person name="Bloomfield J."/>
            <person name="Borpatragohain P."/>
            <person name="He Z."/>
            <person name="Irish N."/>
            <person name="Irwin J."/>
            <person name="Liu K."/>
            <person name="Mauleon R.P."/>
            <person name="Moore J."/>
            <person name="Morris R."/>
            <person name="Ostergaard L."/>
            <person name="Wang B."/>
            <person name="Wells R."/>
        </authorList>
    </citation>
    <scope>NUCLEOTIDE SEQUENCE [LARGE SCALE GENOMIC DNA]</scope>
    <source>
        <strain evidence="1">R-o-18</strain>
        <tissue evidence="1">Leaf</tissue>
    </source>
</reference>
<gene>
    <name evidence="1" type="primary">A09g515600.1_BraROA</name>
    <name evidence="1" type="ORF">IGI04_037050</name>
</gene>
<organism evidence="1 2">
    <name type="scientific">Brassica rapa subsp. trilocularis</name>
    <dbReference type="NCBI Taxonomy" id="1813537"/>
    <lineage>
        <taxon>Eukaryota</taxon>
        <taxon>Viridiplantae</taxon>
        <taxon>Streptophyta</taxon>
        <taxon>Embryophyta</taxon>
        <taxon>Tracheophyta</taxon>
        <taxon>Spermatophyta</taxon>
        <taxon>Magnoliopsida</taxon>
        <taxon>eudicotyledons</taxon>
        <taxon>Gunneridae</taxon>
        <taxon>Pentapetalae</taxon>
        <taxon>rosids</taxon>
        <taxon>malvids</taxon>
        <taxon>Brassicales</taxon>
        <taxon>Brassicaceae</taxon>
        <taxon>Brassiceae</taxon>
        <taxon>Brassica</taxon>
    </lineage>
</organism>
<accession>A0ABQ7LHX1</accession>
<proteinExistence type="predicted"/>
<evidence type="ECO:0000313" key="2">
    <source>
        <dbReference type="Proteomes" id="UP000823674"/>
    </source>
</evidence>
<evidence type="ECO:0000313" key="1">
    <source>
        <dbReference type="EMBL" id="KAG5385580.1"/>
    </source>
</evidence>
<keyword evidence="2" id="KW-1185">Reference proteome</keyword>